<dbReference type="PROSITE" id="PS50893">
    <property type="entry name" value="ABC_TRANSPORTER_2"/>
    <property type="match status" value="1"/>
</dbReference>
<dbReference type="SUPFAM" id="SSF52540">
    <property type="entry name" value="P-loop containing nucleoside triphosphate hydrolases"/>
    <property type="match status" value="1"/>
</dbReference>
<reference evidence="4 5" key="1">
    <citation type="submission" date="2017-10" db="EMBL/GenBank/DDBJ databases">
        <title>Sequencing the genomes of 1000 actinobacteria strains.</title>
        <authorList>
            <person name="Klenk H.-P."/>
        </authorList>
    </citation>
    <scope>NUCLEOTIDE SEQUENCE [LARGE SCALE GENOMIC DNA]</scope>
    <source>
        <strain evidence="4 5">DSM 15597</strain>
    </source>
</reference>
<dbReference type="Gene3D" id="3.40.50.300">
    <property type="entry name" value="P-loop containing nucleotide triphosphate hydrolases"/>
    <property type="match status" value="1"/>
</dbReference>
<dbReference type="PANTHER" id="PTHR43038">
    <property type="entry name" value="ATP-BINDING CASSETTE, SUB-FAMILY H, MEMBER 1"/>
    <property type="match status" value="1"/>
</dbReference>
<dbReference type="PROSITE" id="PS00211">
    <property type="entry name" value="ABC_TRANSPORTER_1"/>
    <property type="match status" value="1"/>
</dbReference>
<name>A0A2A9CNM7_9ACTN</name>
<keyword evidence="2 4" id="KW-0067">ATP-binding</keyword>
<dbReference type="RefSeq" id="WP_098459600.1">
    <property type="nucleotide sequence ID" value="NZ_PDJC01000001.1"/>
</dbReference>
<dbReference type="GO" id="GO:0005524">
    <property type="term" value="F:ATP binding"/>
    <property type="evidence" value="ECO:0007669"/>
    <property type="project" value="UniProtKB-KW"/>
</dbReference>
<dbReference type="AlphaFoldDB" id="A0A2A9CNM7"/>
<dbReference type="GO" id="GO:0016887">
    <property type="term" value="F:ATP hydrolysis activity"/>
    <property type="evidence" value="ECO:0007669"/>
    <property type="project" value="InterPro"/>
</dbReference>
<sequence length="322" mass="34269">MTTPTSPPLAVRASGLGRSFGDTVAVAELDLDVPRGAVFGLLGPDGAGKSTLIRMLATVLLPDTGSAEVFGRSVITERDAVTPLIGYMSQRFSLYPDLSIAENLEFFARVRGVGRSERHRRAASLLESMGLAEFADRQAQHLSGGMKQKLMLATTLMHSPELLLLDEPTTGVDPVSRREFWRILAGLHQDGTTVIVATPYMDEAERCTQIAFIDRGRIQNQGTPAQIKALVPGRLLEVIAADPRAALAALRTLPEAASPHLFGDVVRVLWQQPDDPAALLIPALARAGVPGATVRPAAMDMESAFAFLAESSAHSSQSAGAA</sequence>
<dbReference type="InterPro" id="IPR003439">
    <property type="entry name" value="ABC_transporter-like_ATP-bd"/>
</dbReference>
<evidence type="ECO:0000256" key="2">
    <source>
        <dbReference type="ARBA" id="ARBA00022840"/>
    </source>
</evidence>
<organism evidence="4 5">
    <name type="scientific">Propionicimonas paludicola</name>
    <dbReference type="NCBI Taxonomy" id="185243"/>
    <lineage>
        <taxon>Bacteria</taxon>
        <taxon>Bacillati</taxon>
        <taxon>Actinomycetota</taxon>
        <taxon>Actinomycetes</taxon>
        <taxon>Propionibacteriales</taxon>
        <taxon>Nocardioidaceae</taxon>
        <taxon>Propionicimonas</taxon>
    </lineage>
</organism>
<dbReference type="PANTHER" id="PTHR43038:SF3">
    <property type="entry name" value="ABC TRANSPORTER G FAMILY MEMBER 20 ISOFORM X1"/>
    <property type="match status" value="1"/>
</dbReference>
<dbReference type="InterPro" id="IPR027417">
    <property type="entry name" value="P-loop_NTPase"/>
</dbReference>
<dbReference type="EMBL" id="PDJC01000001">
    <property type="protein sequence ID" value="PFG16024.1"/>
    <property type="molecule type" value="Genomic_DNA"/>
</dbReference>
<keyword evidence="5" id="KW-1185">Reference proteome</keyword>
<evidence type="ECO:0000313" key="5">
    <source>
        <dbReference type="Proteomes" id="UP000226079"/>
    </source>
</evidence>
<protein>
    <submittedName>
        <fullName evidence="4">ABC-2 type transport system ATP-binding protein</fullName>
    </submittedName>
</protein>
<proteinExistence type="predicted"/>
<evidence type="ECO:0000313" key="4">
    <source>
        <dbReference type="EMBL" id="PFG16024.1"/>
    </source>
</evidence>
<accession>A0A2A9CNM7</accession>
<dbReference type="InterPro" id="IPR017871">
    <property type="entry name" value="ABC_transporter-like_CS"/>
</dbReference>
<dbReference type="SMART" id="SM00382">
    <property type="entry name" value="AAA"/>
    <property type="match status" value="1"/>
</dbReference>
<evidence type="ECO:0000256" key="1">
    <source>
        <dbReference type="ARBA" id="ARBA00022741"/>
    </source>
</evidence>
<keyword evidence="1" id="KW-0547">Nucleotide-binding</keyword>
<feature type="domain" description="ABC transporter" evidence="3">
    <location>
        <begin position="11"/>
        <end position="240"/>
    </location>
</feature>
<dbReference type="OrthoDB" id="9804819at2"/>
<evidence type="ECO:0000259" key="3">
    <source>
        <dbReference type="PROSITE" id="PS50893"/>
    </source>
</evidence>
<dbReference type="InterPro" id="IPR003593">
    <property type="entry name" value="AAA+_ATPase"/>
</dbReference>
<dbReference type="Pfam" id="PF00005">
    <property type="entry name" value="ABC_tran"/>
    <property type="match status" value="1"/>
</dbReference>
<dbReference type="Proteomes" id="UP000226079">
    <property type="component" value="Unassembled WGS sequence"/>
</dbReference>
<comment type="caution">
    <text evidence="4">The sequence shown here is derived from an EMBL/GenBank/DDBJ whole genome shotgun (WGS) entry which is preliminary data.</text>
</comment>
<gene>
    <name evidence="4" type="ORF">ATK74_0549</name>
</gene>